<keyword evidence="4 9" id="KW-0418">Kinase</keyword>
<accession>C7REN0</accession>
<evidence type="ECO:0000256" key="8">
    <source>
        <dbReference type="ARBA" id="ARBA00023277"/>
    </source>
</evidence>
<dbReference type="AlphaFoldDB" id="C7REN0"/>
<comment type="subunit">
    <text evidence="9">Homodimer.</text>
</comment>
<dbReference type="SUPFAM" id="SSF53613">
    <property type="entry name" value="Ribokinase-like"/>
    <property type="match status" value="1"/>
</dbReference>
<evidence type="ECO:0000256" key="6">
    <source>
        <dbReference type="ARBA" id="ARBA00022842"/>
    </source>
</evidence>
<dbReference type="eggNOG" id="COG0524">
    <property type="taxonomic scope" value="Bacteria"/>
</dbReference>
<dbReference type="EC" id="2.7.1.15" evidence="9"/>
<dbReference type="InterPro" id="IPR029056">
    <property type="entry name" value="Ribokinase-like"/>
</dbReference>
<dbReference type="PANTHER" id="PTHR10584:SF166">
    <property type="entry name" value="RIBOKINASE"/>
    <property type="match status" value="1"/>
</dbReference>
<evidence type="ECO:0000259" key="10">
    <source>
        <dbReference type="Pfam" id="PF00294"/>
    </source>
</evidence>
<gene>
    <name evidence="9" type="primary">rbsK</name>
    <name evidence="11" type="ordered locus">Apre_1622</name>
</gene>
<protein>
    <recommendedName>
        <fullName evidence="9">Ribokinase</fullName>
        <shortName evidence="9">RK</shortName>
        <ecNumber evidence="9">2.7.1.15</ecNumber>
    </recommendedName>
</protein>
<feature type="binding site" evidence="9">
    <location>
        <begin position="10"/>
        <end position="12"/>
    </location>
    <ligand>
        <name>substrate</name>
    </ligand>
</feature>
<feature type="active site" description="Proton acceptor" evidence="9">
    <location>
        <position position="243"/>
    </location>
</feature>
<dbReference type="InterPro" id="IPR011611">
    <property type="entry name" value="PfkB_dom"/>
</dbReference>
<keyword evidence="9" id="KW-0963">Cytoplasm</keyword>
<feature type="binding site" evidence="9">
    <location>
        <begin position="242"/>
        <end position="243"/>
    </location>
    <ligand>
        <name>ATP</name>
        <dbReference type="ChEBI" id="CHEBI:30616"/>
    </ligand>
</feature>
<comment type="cofactor">
    <cofactor evidence="9">
        <name>Mg(2+)</name>
        <dbReference type="ChEBI" id="CHEBI:18420"/>
    </cofactor>
    <text evidence="9">Requires a divalent cation, most likely magnesium in vivo, as an electrophilic catalyst to aid phosphoryl group transfer. It is the chelate of the metal and the nucleotide that is the actual substrate.</text>
</comment>
<keyword evidence="2 9" id="KW-0479">Metal-binding</keyword>
<keyword evidence="7 9" id="KW-0630">Potassium</keyword>
<keyword evidence="1 9" id="KW-0808">Transferase</keyword>
<dbReference type="KEGG" id="apr:Apre_1622"/>
<dbReference type="Proteomes" id="UP000002294">
    <property type="component" value="Chromosome"/>
</dbReference>
<dbReference type="PRINTS" id="PR00990">
    <property type="entry name" value="RIBOKINASE"/>
</dbReference>
<evidence type="ECO:0000256" key="1">
    <source>
        <dbReference type="ARBA" id="ARBA00022679"/>
    </source>
</evidence>
<dbReference type="GO" id="GO:0019303">
    <property type="term" value="P:D-ribose catabolic process"/>
    <property type="evidence" value="ECO:0007669"/>
    <property type="project" value="UniProtKB-UniRule"/>
</dbReference>
<feature type="binding site" evidence="9">
    <location>
        <position position="237"/>
    </location>
    <ligand>
        <name>K(+)</name>
        <dbReference type="ChEBI" id="CHEBI:29103"/>
    </ligand>
</feature>
<sequence>MKIINFGSINIDIFFAVDHIVRPGETISARSIEKRAGGKGLNQSIALAKNSDSVYHVGNIGIDGKFLAEYLENEKINTEFVRESKSLTGNALIQVDDKGENSIVLYKGANFGNDKDFVDRVFGHFNKNDILVLQNEINMMDYIIDKAYEKGLKIVLNPSPITEEVKKFDYDKIDMVVLNEHEAKAISGREGIDDNIRYFKETYPKLKLVITLGKEGSIYISEEETIRQKAKKVKAVDSTGAGDTFTGYFVANFYQGKKVKDCLELATSASALSVTKKGASVSIPSLSEVEEFMKESL</sequence>
<dbReference type="GO" id="GO:0004747">
    <property type="term" value="F:ribokinase activity"/>
    <property type="evidence" value="ECO:0007669"/>
    <property type="project" value="UniProtKB-UniRule"/>
</dbReference>
<reference evidence="11 12" key="1">
    <citation type="journal article" date="2009" name="Stand. Genomic Sci.">
        <title>Complete genome sequence of Anaerococcus prevotii type strain (PC1).</title>
        <authorList>
            <person name="Labutti K."/>
            <person name="Pukall R."/>
            <person name="Steenblock K."/>
            <person name="Glavina Del Rio T."/>
            <person name="Tice H."/>
            <person name="Copeland A."/>
            <person name="Cheng J.F."/>
            <person name="Lucas S."/>
            <person name="Chen F."/>
            <person name="Nolan M."/>
            <person name="Bruce D."/>
            <person name="Goodwin L."/>
            <person name="Pitluck S."/>
            <person name="Ivanova N."/>
            <person name="Mavromatis K."/>
            <person name="Ovchinnikova G."/>
            <person name="Pati A."/>
            <person name="Chen A."/>
            <person name="Palaniappan K."/>
            <person name="Land M."/>
            <person name="Hauser L."/>
            <person name="Chang Y.J."/>
            <person name="Jeffries C.D."/>
            <person name="Chain P."/>
            <person name="Saunders E."/>
            <person name="Brettin T."/>
            <person name="Detter J.C."/>
            <person name="Han C."/>
            <person name="Goker M."/>
            <person name="Bristow J."/>
            <person name="Eisen J.A."/>
            <person name="Markowitz V."/>
            <person name="Hugenholtz P."/>
            <person name="Kyrpides N.C."/>
            <person name="Klenk H.P."/>
            <person name="Lapidus A."/>
        </authorList>
    </citation>
    <scope>NUCLEOTIDE SEQUENCE [LARGE SCALE GENOMIC DNA]</scope>
    <source>
        <strain evidence="12">ATCC 9321 / DSM 20548 / JCM 6508 / NCTC 11806 / PC1</strain>
    </source>
</reference>
<dbReference type="InterPro" id="IPR002139">
    <property type="entry name" value="Ribo/fructo_kinase"/>
</dbReference>
<dbReference type="GO" id="GO:0046872">
    <property type="term" value="F:metal ion binding"/>
    <property type="evidence" value="ECO:0007669"/>
    <property type="project" value="UniProtKB-KW"/>
</dbReference>
<dbReference type="HOGENOM" id="CLU_027634_2_1_9"/>
<comment type="activity regulation">
    <text evidence="9">Activated by a monovalent cation that binds near, but not in, the active site. The most likely occupant of the site in vivo is potassium. Ion binding induces a conformational change that may alter substrate affinity.</text>
</comment>
<proteinExistence type="inferred from homology"/>
<comment type="caution">
    <text evidence="9">Lacks conserved residue(s) required for the propagation of feature annotation.</text>
</comment>
<dbReference type="PANTHER" id="PTHR10584">
    <property type="entry name" value="SUGAR KINASE"/>
    <property type="match status" value="1"/>
</dbReference>
<keyword evidence="12" id="KW-1185">Reference proteome</keyword>
<comment type="function">
    <text evidence="9">Catalyzes the phosphorylation of ribose at O-5 in a reaction requiring ATP and magnesium. The resulting D-ribose-5-phosphate can then be used either for sythesis of nucleotides, histidine, and tryptophan, or as a component of the pentose phosphate pathway.</text>
</comment>
<keyword evidence="6 9" id="KW-0460">Magnesium</keyword>
<dbReference type="UniPathway" id="UPA00916">
    <property type="reaction ID" value="UER00889"/>
</dbReference>
<dbReference type="EMBL" id="CP001708">
    <property type="protein sequence ID" value="ACV29643.1"/>
    <property type="molecule type" value="Genomic_DNA"/>
</dbReference>
<feature type="binding site" evidence="9">
    <location>
        <position position="273"/>
    </location>
    <ligand>
        <name>K(+)</name>
        <dbReference type="ChEBI" id="CHEBI:29103"/>
    </ligand>
</feature>
<dbReference type="InterPro" id="IPR011877">
    <property type="entry name" value="Ribokinase"/>
</dbReference>
<dbReference type="Gene3D" id="3.40.1190.20">
    <property type="match status" value="1"/>
</dbReference>
<feature type="binding site" evidence="9">
    <location>
        <position position="243"/>
    </location>
    <ligand>
        <name>substrate</name>
    </ligand>
</feature>
<dbReference type="STRING" id="525919.Apre_1622"/>
<evidence type="ECO:0000256" key="4">
    <source>
        <dbReference type="ARBA" id="ARBA00022777"/>
    </source>
</evidence>
<dbReference type="CDD" id="cd01174">
    <property type="entry name" value="ribokinase"/>
    <property type="match status" value="1"/>
</dbReference>
<feature type="binding site" evidence="9">
    <location>
        <position position="282"/>
    </location>
    <ligand>
        <name>K(+)</name>
        <dbReference type="ChEBI" id="CHEBI:29103"/>
    </ligand>
</feature>
<comment type="similarity">
    <text evidence="9">Belongs to the carbohydrate kinase PfkB family. Ribokinase subfamily.</text>
</comment>
<dbReference type="GO" id="GO:0005524">
    <property type="term" value="F:ATP binding"/>
    <property type="evidence" value="ECO:0007669"/>
    <property type="project" value="UniProtKB-UniRule"/>
</dbReference>
<feature type="binding site" evidence="9">
    <location>
        <position position="276"/>
    </location>
    <ligand>
        <name>K(+)</name>
        <dbReference type="ChEBI" id="CHEBI:29103"/>
    </ligand>
</feature>
<keyword evidence="5 9" id="KW-0067">ATP-binding</keyword>
<evidence type="ECO:0000313" key="12">
    <source>
        <dbReference type="Proteomes" id="UP000002294"/>
    </source>
</evidence>
<dbReference type="GO" id="GO:0005737">
    <property type="term" value="C:cytoplasm"/>
    <property type="evidence" value="ECO:0007669"/>
    <property type="project" value="UniProtKB-SubCell"/>
</dbReference>
<dbReference type="Pfam" id="PF00294">
    <property type="entry name" value="PfkB"/>
    <property type="match status" value="1"/>
</dbReference>
<evidence type="ECO:0000256" key="7">
    <source>
        <dbReference type="ARBA" id="ARBA00022958"/>
    </source>
</evidence>
<dbReference type="HAMAP" id="MF_01987">
    <property type="entry name" value="Ribokinase"/>
    <property type="match status" value="1"/>
</dbReference>
<keyword evidence="3 9" id="KW-0547">Nucleotide-binding</keyword>
<evidence type="ECO:0000256" key="5">
    <source>
        <dbReference type="ARBA" id="ARBA00022840"/>
    </source>
</evidence>
<evidence type="ECO:0000313" key="11">
    <source>
        <dbReference type="EMBL" id="ACV29643.1"/>
    </source>
</evidence>
<evidence type="ECO:0000256" key="3">
    <source>
        <dbReference type="ARBA" id="ARBA00022741"/>
    </source>
</evidence>
<evidence type="ECO:0000256" key="2">
    <source>
        <dbReference type="ARBA" id="ARBA00022723"/>
    </source>
</evidence>
<organism evidence="11 12">
    <name type="scientific">Anaerococcus prevotii (strain ATCC 9321 / DSM 20548 / JCM 6508 / NCTC 11806 / PC1)</name>
    <name type="common">Peptostreptococcus prevotii</name>
    <name type="synonym">Peptococcus prevotii</name>
    <dbReference type="NCBI Taxonomy" id="525919"/>
    <lineage>
        <taxon>Bacteria</taxon>
        <taxon>Bacillati</taxon>
        <taxon>Bacillota</taxon>
        <taxon>Tissierellia</taxon>
        <taxon>Tissierellales</taxon>
        <taxon>Peptoniphilaceae</taxon>
        <taxon>Anaerococcus</taxon>
    </lineage>
</organism>
<feature type="binding site" evidence="9">
    <location>
        <position position="179"/>
    </location>
    <ligand>
        <name>ATP</name>
        <dbReference type="ChEBI" id="CHEBI:30616"/>
    </ligand>
</feature>
<feature type="binding site" evidence="9">
    <location>
        <position position="278"/>
    </location>
    <ligand>
        <name>K(+)</name>
        <dbReference type="ChEBI" id="CHEBI:29103"/>
    </ligand>
</feature>
<comment type="pathway">
    <text evidence="9">Carbohydrate metabolism; D-ribose degradation; D-ribose 5-phosphate from beta-D-ribopyranose: step 2/2.</text>
</comment>
<feature type="binding site" evidence="9">
    <location>
        <begin position="38"/>
        <end position="42"/>
    </location>
    <ligand>
        <name>substrate</name>
    </ligand>
</feature>
<feature type="domain" description="Carbohydrate kinase PfkB" evidence="10">
    <location>
        <begin position="3"/>
        <end position="285"/>
    </location>
</feature>
<comment type="catalytic activity">
    <reaction evidence="9">
        <text>D-ribose + ATP = D-ribose 5-phosphate + ADP + H(+)</text>
        <dbReference type="Rhea" id="RHEA:13697"/>
        <dbReference type="ChEBI" id="CHEBI:15378"/>
        <dbReference type="ChEBI" id="CHEBI:30616"/>
        <dbReference type="ChEBI" id="CHEBI:47013"/>
        <dbReference type="ChEBI" id="CHEBI:78346"/>
        <dbReference type="ChEBI" id="CHEBI:456216"/>
        <dbReference type="EC" id="2.7.1.15"/>
    </reaction>
</comment>
<name>C7REN0_ANAPD</name>
<feature type="binding site" evidence="9">
    <location>
        <position position="136"/>
    </location>
    <ligand>
        <name>substrate</name>
    </ligand>
</feature>
<feature type="binding site" evidence="9">
    <location>
        <position position="239"/>
    </location>
    <ligand>
        <name>K(+)</name>
        <dbReference type="ChEBI" id="CHEBI:29103"/>
    </ligand>
</feature>
<feature type="binding site" evidence="9">
    <location>
        <begin position="211"/>
        <end position="216"/>
    </location>
    <ligand>
        <name>ATP</name>
        <dbReference type="ChEBI" id="CHEBI:30616"/>
    </ligand>
</feature>
<keyword evidence="8 9" id="KW-0119">Carbohydrate metabolism</keyword>
<dbReference type="RefSeq" id="WP_015778539.1">
    <property type="nucleotide sequence ID" value="NC_013171.1"/>
</dbReference>
<evidence type="ECO:0000256" key="9">
    <source>
        <dbReference type="HAMAP-Rule" id="MF_01987"/>
    </source>
</evidence>
<comment type="subcellular location">
    <subcellularLocation>
        <location evidence="9">Cytoplasm</location>
    </subcellularLocation>
</comment>
<dbReference type="OrthoDB" id="9775849at2"/>